<protein>
    <submittedName>
        <fullName evidence="1">Proteic killer suppression protein</fullName>
    </submittedName>
</protein>
<accession>A0A450SQ14</accession>
<name>A0A450SQ14_9GAMM</name>
<reference evidence="1" key="1">
    <citation type="submission" date="2019-02" db="EMBL/GenBank/DDBJ databases">
        <authorList>
            <person name="Gruber-Vodicka R. H."/>
            <person name="Seah K. B. B."/>
        </authorList>
    </citation>
    <scope>NUCLEOTIDE SEQUENCE</scope>
    <source>
        <strain evidence="2">BECK_DK161</strain>
        <strain evidence="1">BECK_DK47</strain>
    </source>
</reference>
<dbReference type="Gene3D" id="3.30.2310.20">
    <property type="entry name" value="RelE-like"/>
    <property type="match status" value="1"/>
</dbReference>
<organism evidence="1">
    <name type="scientific">Candidatus Kentrum sp. DK</name>
    <dbReference type="NCBI Taxonomy" id="2126562"/>
    <lineage>
        <taxon>Bacteria</taxon>
        <taxon>Pseudomonadati</taxon>
        <taxon>Pseudomonadota</taxon>
        <taxon>Gammaproteobacteria</taxon>
        <taxon>Candidatus Kentrum</taxon>
    </lineage>
</organism>
<dbReference type="InterPro" id="IPR007711">
    <property type="entry name" value="HigB-1"/>
</dbReference>
<dbReference type="AlphaFoldDB" id="A0A450SQ14"/>
<dbReference type="EMBL" id="CAADEY010000078">
    <property type="protein sequence ID" value="VFJ60099.1"/>
    <property type="molecule type" value="Genomic_DNA"/>
</dbReference>
<proteinExistence type="predicted"/>
<evidence type="ECO:0000313" key="1">
    <source>
        <dbReference type="EMBL" id="VFJ55974.1"/>
    </source>
</evidence>
<dbReference type="Pfam" id="PF05015">
    <property type="entry name" value="HigB-like_toxin"/>
    <property type="match status" value="1"/>
</dbReference>
<gene>
    <name evidence="1" type="ORF">BECKDK2373B_GA0170837_105517</name>
    <name evidence="2" type="ORF">BECKDK2373C_GA0170839_10784</name>
</gene>
<evidence type="ECO:0000313" key="2">
    <source>
        <dbReference type="EMBL" id="VFJ60099.1"/>
    </source>
</evidence>
<sequence>MIKSFRHKGLADLFMDGYSHRIRQDLRARCLRRLDALDQAKSPADLNIPGFNFHTLQRKPKCYSIHVNGPWCITFEWEEDEALRVNIEQYH</sequence>
<dbReference type="PANTHER" id="PTHR40266">
    <property type="entry name" value="TOXIN HIGB-1"/>
    <property type="match status" value="1"/>
</dbReference>
<dbReference type="SUPFAM" id="SSF143011">
    <property type="entry name" value="RelE-like"/>
    <property type="match status" value="1"/>
</dbReference>
<dbReference type="EMBL" id="CAADEX010000055">
    <property type="protein sequence ID" value="VFJ55974.1"/>
    <property type="molecule type" value="Genomic_DNA"/>
</dbReference>
<dbReference type="InterPro" id="IPR035093">
    <property type="entry name" value="RelE/ParE_toxin_dom_sf"/>
</dbReference>
<dbReference type="PANTHER" id="PTHR40266:SF2">
    <property type="entry name" value="TOXIN HIGB-1"/>
    <property type="match status" value="1"/>
</dbReference>